<evidence type="ECO:0000313" key="1">
    <source>
        <dbReference type="EMBL" id="VWO96228.1"/>
    </source>
</evidence>
<accession>A0A5K1JVK3</accession>
<protein>
    <submittedName>
        <fullName evidence="1">WtsE</fullName>
    </submittedName>
</protein>
<gene>
    <name evidence="1" type="primary">Q9FCY7</name>
</gene>
<proteinExistence type="predicted"/>
<reference evidence="1" key="1">
    <citation type="submission" date="2019-10" db="EMBL/GenBank/DDBJ databases">
        <authorList>
            <person name="Nor Muhammad N."/>
        </authorList>
    </citation>
    <scope>NUCLEOTIDE SEQUENCE</scope>
</reference>
<name>A0A5K1JVK3_9APHY</name>
<dbReference type="AlphaFoldDB" id="A0A5K1JVK3"/>
<dbReference type="InterPro" id="IPR032675">
    <property type="entry name" value="LRR_dom_sf"/>
</dbReference>
<sequence>MFKAPPALPNELVDAIISYVADKETLRNCALVHRDLLPASRHALLGCVFLTAPAAWDSFVGGVIHSEEMRPWLASIQRLSFIDPLVHTHYTDDKCTPVGPISAWRAQYIVPILASRLPNLPSLFLCVDWARCQPHPTTFGSFSLFTSLRQLQLSDCSFPSFCTFRRLLVSLPALKNLDCQGVHWPYAPQPYIVALPSSRPALESFGVCFSCRSCTFALLEWLIHTPTSSTLIAIEISPNFPEVQPNHPIIDPTKNLDYYAKIFAPGIRKAHLKSDIEESPCFIDLSHFAALEWLHIDIGSIDWSRTADMLQALPSRLETLHIQVREDGATHDNDLIMEEKDQFKAMKLDGLNLLDHALSRDNFKDLSYLSICIWGYEDALSPLREGTIKSIQQKLPTSYKRKMLHIQLDFQYLTPHSSFSKCSESMEPFA</sequence>
<dbReference type="EMBL" id="LR725471">
    <property type="protein sequence ID" value="VWO96228.1"/>
    <property type="molecule type" value="Genomic_DNA"/>
</dbReference>
<dbReference type="Gene3D" id="3.80.10.10">
    <property type="entry name" value="Ribonuclease Inhibitor"/>
    <property type="match status" value="1"/>
</dbReference>
<organism evidence="1">
    <name type="scientific">Ganoderma boninense</name>
    <dbReference type="NCBI Taxonomy" id="34458"/>
    <lineage>
        <taxon>Eukaryota</taxon>
        <taxon>Fungi</taxon>
        <taxon>Dikarya</taxon>
        <taxon>Basidiomycota</taxon>
        <taxon>Agaricomycotina</taxon>
        <taxon>Agaricomycetes</taxon>
        <taxon>Polyporales</taxon>
        <taxon>Polyporaceae</taxon>
        <taxon>Ganoderma</taxon>
    </lineage>
</organism>